<organism evidence="1 2">
    <name type="scientific">Candidatus Enterocola intestinipullorum</name>
    <dbReference type="NCBI Taxonomy" id="2840783"/>
    <lineage>
        <taxon>Bacteria</taxon>
        <taxon>Pseudomonadati</taxon>
        <taxon>Bacteroidota</taxon>
        <taxon>Bacteroidia</taxon>
        <taxon>Bacteroidales</taxon>
        <taxon>Candidatus Enterocola</taxon>
    </lineage>
</organism>
<dbReference type="Proteomes" id="UP000823637">
    <property type="component" value="Unassembled WGS sequence"/>
</dbReference>
<dbReference type="Pfam" id="PF21857">
    <property type="entry name" value="DUF6913"/>
    <property type="match status" value="1"/>
</dbReference>
<name>A0A9D9EGA4_9BACT</name>
<gene>
    <name evidence="1" type="ORF">IAC32_05210</name>
</gene>
<dbReference type="InterPro" id="IPR054207">
    <property type="entry name" value="DUF6913"/>
</dbReference>
<sequence>MSSRLKKILSAKALSKYGKLRANRKFVDWNNAMRIQFLYAANILTAEDAVPLVSELYKIQNLCKEEGKTPFFVIYSPFPIDSAPLENVLTVSKKDCGRFTSRPRKESLAEFGGYAADLLVNLSTADSYQLEFYAAASSASFKTASTRQTDVSFKYDFLVAANPENPETSANSPLAVFKAIRYYLQMIKPA</sequence>
<proteinExistence type="predicted"/>
<reference evidence="1" key="2">
    <citation type="journal article" date="2021" name="PeerJ">
        <title>Extensive microbial diversity within the chicken gut microbiome revealed by metagenomics and culture.</title>
        <authorList>
            <person name="Gilroy R."/>
            <person name="Ravi A."/>
            <person name="Getino M."/>
            <person name="Pursley I."/>
            <person name="Horton D.L."/>
            <person name="Alikhan N.F."/>
            <person name="Baker D."/>
            <person name="Gharbi K."/>
            <person name="Hall N."/>
            <person name="Watson M."/>
            <person name="Adriaenssens E.M."/>
            <person name="Foster-Nyarko E."/>
            <person name="Jarju S."/>
            <person name="Secka A."/>
            <person name="Antonio M."/>
            <person name="Oren A."/>
            <person name="Chaudhuri R.R."/>
            <person name="La Ragione R."/>
            <person name="Hildebrand F."/>
            <person name="Pallen M.J."/>
        </authorList>
    </citation>
    <scope>NUCLEOTIDE SEQUENCE</scope>
    <source>
        <strain evidence="1">D3-1215</strain>
    </source>
</reference>
<protein>
    <submittedName>
        <fullName evidence="1">Uncharacterized protein</fullName>
    </submittedName>
</protein>
<dbReference type="EMBL" id="JADIMR010000078">
    <property type="protein sequence ID" value="MBO8447124.1"/>
    <property type="molecule type" value="Genomic_DNA"/>
</dbReference>
<accession>A0A9D9EGA4</accession>
<evidence type="ECO:0000313" key="2">
    <source>
        <dbReference type="Proteomes" id="UP000823637"/>
    </source>
</evidence>
<dbReference type="AlphaFoldDB" id="A0A9D9EGA4"/>
<comment type="caution">
    <text evidence="1">The sequence shown here is derived from an EMBL/GenBank/DDBJ whole genome shotgun (WGS) entry which is preliminary data.</text>
</comment>
<evidence type="ECO:0000313" key="1">
    <source>
        <dbReference type="EMBL" id="MBO8447124.1"/>
    </source>
</evidence>
<reference evidence="1" key="1">
    <citation type="submission" date="2020-10" db="EMBL/GenBank/DDBJ databases">
        <authorList>
            <person name="Gilroy R."/>
        </authorList>
    </citation>
    <scope>NUCLEOTIDE SEQUENCE</scope>
    <source>
        <strain evidence="1">D3-1215</strain>
    </source>
</reference>